<dbReference type="EMBL" id="QMPZ01000126">
    <property type="protein sequence ID" value="RLE07983.1"/>
    <property type="molecule type" value="Genomic_DNA"/>
</dbReference>
<dbReference type="GO" id="GO:0006352">
    <property type="term" value="P:DNA-templated transcription initiation"/>
    <property type="evidence" value="ECO:0007669"/>
    <property type="project" value="InterPro"/>
</dbReference>
<organism evidence="4 5">
    <name type="scientific">Aerophobetes bacterium</name>
    <dbReference type="NCBI Taxonomy" id="2030807"/>
    <lineage>
        <taxon>Bacteria</taxon>
        <taxon>Candidatus Aerophobota</taxon>
    </lineage>
</organism>
<name>A0A497E2I1_UNCAE</name>
<accession>A0A497E2I1</accession>
<dbReference type="InterPro" id="IPR013325">
    <property type="entry name" value="RNA_pol_sigma_r2"/>
</dbReference>
<dbReference type="InterPro" id="IPR016032">
    <property type="entry name" value="Sig_transdc_resp-reg_C-effctor"/>
</dbReference>
<dbReference type="InterPro" id="IPR036388">
    <property type="entry name" value="WH-like_DNA-bd_sf"/>
</dbReference>
<dbReference type="Proteomes" id="UP000279422">
    <property type="component" value="Unassembled WGS sequence"/>
</dbReference>
<comment type="caution">
    <text evidence="4">The sequence shown here is derived from an EMBL/GenBank/DDBJ whole genome shotgun (WGS) entry which is preliminary data.</text>
</comment>
<dbReference type="PANTHER" id="PTHR43133">
    <property type="entry name" value="RNA POLYMERASE ECF-TYPE SIGMA FACTO"/>
    <property type="match status" value="1"/>
</dbReference>
<evidence type="ECO:0000313" key="4">
    <source>
        <dbReference type="EMBL" id="RLE07983.1"/>
    </source>
</evidence>
<dbReference type="GO" id="GO:0003677">
    <property type="term" value="F:DNA binding"/>
    <property type="evidence" value="ECO:0007669"/>
    <property type="project" value="InterPro"/>
</dbReference>
<reference evidence="4 5" key="1">
    <citation type="submission" date="2018-06" db="EMBL/GenBank/DDBJ databases">
        <title>Extensive metabolic versatility and redundancy in microbially diverse, dynamic hydrothermal sediments.</title>
        <authorList>
            <person name="Dombrowski N."/>
            <person name="Teske A."/>
            <person name="Baker B.J."/>
        </authorList>
    </citation>
    <scope>NUCLEOTIDE SEQUENCE [LARGE SCALE GENOMIC DNA]</scope>
    <source>
        <strain evidence="4">B47_G16</strain>
    </source>
</reference>
<dbReference type="InterPro" id="IPR039425">
    <property type="entry name" value="RNA_pol_sigma-70-like"/>
</dbReference>
<dbReference type="AlphaFoldDB" id="A0A497E2I1"/>
<evidence type="ECO:0000256" key="3">
    <source>
        <dbReference type="ARBA" id="ARBA00023163"/>
    </source>
</evidence>
<evidence type="ECO:0000256" key="2">
    <source>
        <dbReference type="ARBA" id="ARBA00023082"/>
    </source>
</evidence>
<keyword evidence="1" id="KW-0805">Transcription regulation</keyword>
<evidence type="ECO:0000313" key="5">
    <source>
        <dbReference type="Proteomes" id="UP000279422"/>
    </source>
</evidence>
<sequence>MKTNTRGEIREFYELLERLDEKLREIACRIAACRADQEDLLQEMRIYLWERRKELKDKTDSYILRGCYFRAKHYLNRGKSIDSRKRGNVVIVSLENVKDLGGSDQVYLSFDGFSMVEEARNMLIGEEIRERIRGQLNSKLRETFDLLTQGYSPSEIARKLNLSYEAVRLRVRRIRHLARVYLDS</sequence>
<dbReference type="Gene3D" id="1.10.10.10">
    <property type="entry name" value="Winged helix-like DNA-binding domain superfamily/Winged helix DNA-binding domain"/>
    <property type="match status" value="1"/>
</dbReference>
<keyword evidence="3" id="KW-0804">Transcription</keyword>
<evidence type="ECO:0000256" key="1">
    <source>
        <dbReference type="ARBA" id="ARBA00023015"/>
    </source>
</evidence>
<protein>
    <submittedName>
        <fullName evidence="4">Uncharacterized protein</fullName>
    </submittedName>
</protein>
<dbReference type="SUPFAM" id="SSF88946">
    <property type="entry name" value="Sigma2 domain of RNA polymerase sigma factors"/>
    <property type="match status" value="1"/>
</dbReference>
<dbReference type="SUPFAM" id="SSF46894">
    <property type="entry name" value="C-terminal effector domain of the bipartite response regulators"/>
    <property type="match status" value="1"/>
</dbReference>
<gene>
    <name evidence="4" type="ORF">DRJ00_07120</name>
</gene>
<dbReference type="Gene3D" id="1.10.1740.10">
    <property type="match status" value="1"/>
</dbReference>
<dbReference type="PANTHER" id="PTHR43133:SF46">
    <property type="entry name" value="RNA POLYMERASE SIGMA-70 FACTOR ECF SUBFAMILY"/>
    <property type="match status" value="1"/>
</dbReference>
<proteinExistence type="predicted"/>
<dbReference type="GO" id="GO:0016987">
    <property type="term" value="F:sigma factor activity"/>
    <property type="evidence" value="ECO:0007669"/>
    <property type="project" value="UniProtKB-KW"/>
</dbReference>
<keyword evidence="2" id="KW-0731">Sigma factor</keyword>